<evidence type="ECO:0000256" key="4">
    <source>
        <dbReference type="ARBA" id="ARBA00022968"/>
    </source>
</evidence>
<dbReference type="InterPro" id="IPR000402">
    <property type="entry name" value="Na/K_ATPase_sub_beta"/>
</dbReference>
<protein>
    <submittedName>
        <fullName evidence="8">Sodium/potassium-transporting ATPase subunit beta</fullName>
    </submittedName>
</protein>
<evidence type="ECO:0000256" key="5">
    <source>
        <dbReference type="ARBA" id="ARBA00022989"/>
    </source>
</evidence>
<evidence type="ECO:0000313" key="8">
    <source>
        <dbReference type="EMBL" id="AYD59983.1"/>
    </source>
</evidence>
<dbReference type="GO" id="GO:0001671">
    <property type="term" value="F:ATPase activator activity"/>
    <property type="evidence" value="ECO:0007669"/>
    <property type="project" value="TreeGrafter"/>
</dbReference>
<evidence type="ECO:0000256" key="1">
    <source>
        <dbReference type="ARBA" id="ARBA00004606"/>
    </source>
</evidence>
<proteinExistence type="evidence at transcript level"/>
<comment type="subcellular location">
    <subcellularLocation>
        <location evidence="1">Membrane</location>
        <topology evidence="1">Single-pass type II membrane protein</topology>
    </subcellularLocation>
</comment>
<dbReference type="PANTHER" id="PTHR11523">
    <property type="entry name" value="SODIUM/POTASSIUM-DEPENDENT ATPASE BETA SUBUNIT"/>
    <property type="match status" value="1"/>
</dbReference>
<keyword evidence="6 7" id="KW-0472">Membrane</keyword>
<dbReference type="InterPro" id="IPR038702">
    <property type="entry name" value="Na/K_ATPase_sub_beta_sf"/>
</dbReference>
<evidence type="ECO:0000256" key="3">
    <source>
        <dbReference type="ARBA" id="ARBA00022692"/>
    </source>
</evidence>
<evidence type="ECO:0000256" key="7">
    <source>
        <dbReference type="SAM" id="Phobius"/>
    </source>
</evidence>
<organism evidence="8">
    <name type="scientific">Haliotis discus hannai</name>
    <name type="common">Japanese abalone</name>
    <dbReference type="NCBI Taxonomy" id="42344"/>
    <lineage>
        <taxon>Eukaryota</taxon>
        <taxon>Metazoa</taxon>
        <taxon>Spiralia</taxon>
        <taxon>Lophotrochozoa</taxon>
        <taxon>Mollusca</taxon>
        <taxon>Gastropoda</taxon>
        <taxon>Vetigastropoda</taxon>
        <taxon>Lepetellida</taxon>
        <taxon>Haliotoidea</taxon>
        <taxon>Haliotidae</taxon>
        <taxon>Haliotis</taxon>
    </lineage>
</organism>
<dbReference type="GO" id="GO:0036376">
    <property type="term" value="P:sodium ion export across plasma membrane"/>
    <property type="evidence" value="ECO:0007669"/>
    <property type="project" value="TreeGrafter"/>
</dbReference>
<dbReference type="AlphaFoldDB" id="A0A386IQA0"/>
<evidence type="ECO:0000256" key="6">
    <source>
        <dbReference type="ARBA" id="ARBA00023136"/>
    </source>
</evidence>
<dbReference type="EMBL" id="MG767305">
    <property type="protein sequence ID" value="AYD59983.1"/>
    <property type="molecule type" value="mRNA"/>
</dbReference>
<keyword evidence="4" id="KW-0735">Signal-anchor</keyword>
<dbReference type="GO" id="GO:0006883">
    <property type="term" value="P:intracellular sodium ion homeostasis"/>
    <property type="evidence" value="ECO:0007669"/>
    <property type="project" value="TreeGrafter"/>
</dbReference>
<dbReference type="GO" id="GO:0030007">
    <property type="term" value="P:intracellular potassium ion homeostasis"/>
    <property type="evidence" value="ECO:0007669"/>
    <property type="project" value="TreeGrafter"/>
</dbReference>
<dbReference type="PANTHER" id="PTHR11523:SF28">
    <property type="entry name" value="NA_K-ATPASE BETA SUBUNIT ISOFORM 4-RELATED"/>
    <property type="match status" value="1"/>
</dbReference>
<dbReference type="Pfam" id="PF00287">
    <property type="entry name" value="Na_K-ATPase"/>
    <property type="match status" value="1"/>
</dbReference>
<accession>A0A386IQA0</accession>
<keyword evidence="3 7" id="KW-0812">Transmembrane</keyword>
<name>A0A386IQA0_HALDH</name>
<sequence length="292" mass="33465">MADNKLTVKQKFTNFCSFLYNSETGEVLGRSGRNWGEITFFYIIYYICLAGFFAACFTVFNTTLDDQFPRLIHEDSLIRANPGMGFRPMPDLATTLIRYEMANAKSYEPYVKHINDYLNKNHRNASGDLVDCPDGVTRPDESKACIVDLNSTLATCGEDFGFKIGKPCILLKLNKVFDWTPEPFESDSLPSNMPESLQAKYDQTSIWITCEGENPGDNENLGEIEYLPKQGYDLKYYPYKNQKDYLSPLVFIRLANITPNVGMLIECKAWAKNIWHDRQDRQGSIHFEIIID</sequence>
<dbReference type="Gene3D" id="2.60.40.1660">
    <property type="entry name" value="Na, k-atpase alpha subunit"/>
    <property type="match status" value="1"/>
</dbReference>
<reference evidence="8" key="1">
    <citation type="journal article" date="2018" name="Front. Physiol.">
        <title>Expression of Na+/K+-ATPase Was Affected by Salinity Change in Pacific abalone Haliotis discus hannai.</title>
        <authorList>
            <person name="Jia Y."/>
            <person name="Liu X."/>
        </authorList>
    </citation>
    <scope>NUCLEOTIDE SEQUENCE</scope>
    <source>
        <tissue evidence="8">Gill</tissue>
    </source>
</reference>
<dbReference type="GO" id="GO:0005890">
    <property type="term" value="C:sodium:potassium-exchanging ATPase complex"/>
    <property type="evidence" value="ECO:0007669"/>
    <property type="project" value="InterPro"/>
</dbReference>
<evidence type="ECO:0000256" key="2">
    <source>
        <dbReference type="ARBA" id="ARBA00005876"/>
    </source>
</evidence>
<comment type="similarity">
    <text evidence="2">Belongs to the X(+)/potassium ATPases subunit beta family.</text>
</comment>
<feature type="transmembrane region" description="Helical" evidence="7">
    <location>
        <begin position="40"/>
        <end position="60"/>
    </location>
</feature>
<keyword evidence="5 7" id="KW-1133">Transmembrane helix</keyword>
<dbReference type="GO" id="GO:1990573">
    <property type="term" value="P:potassium ion import across plasma membrane"/>
    <property type="evidence" value="ECO:0007669"/>
    <property type="project" value="TreeGrafter"/>
</dbReference>